<dbReference type="AlphaFoldDB" id="A0A2S8SV03"/>
<feature type="transmembrane region" description="Helical" evidence="1">
    <location>
        <begin position="271"/>
        <end position="292"/>
    </location>
</feature>
<keyword evidence="3" id="KW-1185">Reference proteome</keyword>
<feature type="transmembrane region" description="Helical" evidence="1">
    <location>
        <begin position="39"/>
        <end position="57"/>
    </location>
</feature>
<organism evidence="2 3">
    <name type="scientific">Abditibacterium utsteinense</name>
    <dbReference type="NCBI Taxonomy" id="1960156"/>
    <lineage>
        <taxon>Bacteria</taxon>
        <taxon>Pseudomonadati</taxon>
        <taxon>Abditibacteriota</taxon>
        <taxon>Abditibacteriia</taxon>
        <taxon>Abditibacteriales</taxon>
        <taxon>Abditibacteriaceae</taxon>
        <taxon>Abditibacterium</taxon>
    </lineage>
</organism>
<evidence type="ECO:0000313" key="3">
    <source>
        <dbReference type="Proteomes" id="UP000237684"/>
    </source>
</evidence>
<dbReference type="Proteomes" id="UP000237684">
    <property type="component" value="Unassembled WGS sequence"/>
</dbReference>
<dbReference type="InParanoid" id="A0A2S8SV03"/>
<feature type="transmembrane region" description="Helical" evidence="1">
    <location>
        <begin position="344"/>
        <end position="363"/>
    </location>
</feature>
<evidence type="ECO:0000313" key="2">
    <source>
        <dbReference type="EMBL" id="PQV64623.1"/>
    </source>
</evidence>
<dbReference type="PANTHER" id="PTHR43044:SF1">
    <property type="entry name" value="QUINOL:CYTOCHROME C OXIDOREDUCTASE QUINONE-BINDING SUBUNIT 2"/>
    <property type="match status" value="1"/>
</dbReference>
<dbReference type="EMBL" id="NIGF01000004">
    <property type="protein sequence ID" value="PQV64623.1"/>
    <property type="molecule type" value="Genomic_DNA"/>
</dbReference>
<proteinExistence type="predicted"/>
<feature type="transmembrane region" description="Helical" evidence="1">
    <location>
        <begin position="225"/>
        <end position="250"/>
    </location>
</feature>
<dbReference type="RefSeq" id="WP_105483003.1">
    <property type="nucleotide sequence ID" value="NZ_NIGF01000004.1"/>
</dbReference>
<keyword evidence="1" id="KW-0812">Transmembrane</keyword>
<feature type="transmembrane region" description="Helical" evidence="1">
    <location>
        <begin position="197"/>
        <end position="219"/>
    </location>
</feature>
<protein>
    <submittedName>
        <fullName evidence="2">Quinol:cytochrome c oxidoreductase quinone-binding subunit 2</fullName>
    </submittedName>
</protein>
<reference evidence="2 3" key="1">
    <citation type="journal article" date="2018" name="Syst. Appl. Microbiol.">
        <title>Abditibacterium utsteinense sp. nov., the first cultivated member of candidate phylum FBP, isolated from ice-free Antarctic soil samples.</title>
        <authorList>
            <person name="Tahon G."/>
            <person name="Tytgat B."/>
            <person name="Lebbe L."/>
            <person name="Carlier A."/>
            <person name="Willems A."/>
        </authorList>
    </citation>
    <scope>NUCLEOTIDE SEQUENCE [LARGE SCALE GENOMIC DNA]</scope>
    <source>
        <strain evidence="2 3">LMG 29911</strain>
    </source>
</reference>
<feature type="transmembrane region" description="Helical" evidence="1">
    <location>
        <begin position="63"/>
        <end position="84"/>
    </location>
</feature>
<feature type="transmembrane region" description="Helical" evidence="1">
    <location>
        <begin position="158"/>
        <end position="176"/>
    </location>
</feature>
<feature type="transmembrane region" description="Helical" evidence="1">
    <location>
        <begin position="375"/>
        <end position="395"/>
    </location>
</feature>
<feature type="transmembrane region" description="Helical" evidence="1">
    <location>
        <begin position="105"/>
        <end position="124"/>
    </location>
</feature>
<name>A0A2S8SV03_9BACT</name>
<keyword evidence="1" id="KW-1133">Transmembrane helix</keyword>
<keyword evidence="1" id="KW-0472">Membrane</keyword>
<sequence length="433" mass="49537">MSPTIQDQIAHAESSPRTETRINDLMGPRLAALSAKAPIYAAVGIVLCIAGMVLSPGTFFQSYLYAFMFWFGVTIGSMAWLMGHHVTGGGWGFILRRPLEAATRCWPYILGMFVPIIIAMFLSMPDGHHGLYEWADPKIVAGDRILTAKSGYLNPLGWLLRAGIYFVIWFALTHFLNKWSREEDLSDDPSVRHRLSLMSGWGLIIFLLTTTFATIDWVMTLEPHWYSSLWGAIFLVGQAHSTLCLMIVLIRRLGHDLPVIKNVEKRYFRDIGNLMLAFTLFWAYTNYAQFMIQYSANIAEEATWQLHRTTFGWQYIGLFTIIFHFAVPFLFLLMSLTKVNIYNLAKLAMVLIVTRHIDLWYYTVPTFRQSPWTGMPFSLLADLGAPLALGGLWLWQWSVQMRKENAPIVPQFDPRLEGFWPLPEVSVKEKVHV</sequence>
<dbReference type="PANTHER" id="PTHR43044">
    <property type="match status" value="1"/>
</dbReference>
<dbReference type="OrthoDB" id="140980at2"/>
<evidence type="ECO:0000256" key="1">
    <source>
        <dbReference type="SAM" id="Phobius"/>
    </source>
</evidence>
<feature type="transmembrane region" description="Helical" evidence="1">
    <location>
        <begin position="312"/>
        <end position="332"/>
    </location>
</feature>
<comment type="caution">
    <text evidence="2">The sequence shown here is derived from an EMBL/GenBank/DDBJ whole genome shotgun (WGS) entry which is preliminary data.</text>
</comment>
<accession>A0A2S8SV03</accession>
<gene>
    <name evidence="2" type="ORF">B1R32_104116</name>
</gene>